<feature type="chain" id="PRO_5022225968" evidence="1">
    <location>
        <begin position="34"/>
        <end position="92"/>
    </location>
</feature>
<gene>
    <name evidence="2" type="ORF">IP93_01010</name>
</gene>
<evidence type="ECO:0000313" key="2">
    <source>
        <dbReference type="EMBL" id="TWI12665.1"/>
    </source>
</evidence>
<name>A0A562LYE4_9GAMM</name>
<organism evidence="2 3">
    <name type="scientific">Aerolutibacter ruishenii</name>
    <dbReference type="NCBI Taxonomy" id="686800"/>
    <lineage>
        <taxon>Bacteria</taxon>
        <taxon>Pseudomonadati</taxon>
        <taxon>Pseudomonadota</taxon>
        <taxon>Gammaproteobacteria</taxon>
        <taxon>Lysobacterales</taxon>
        <taxon>Lysobacteraceae</taxon>
        <taxon>Aerolutibacter</taxon>
    </lineage>
</organism>
<proteinExistence type="predicted"/>
<dbReference type="AlphaFoldDB" id="A0A562LYE4"/>
<evidence type="ECO:0000313" key="3">
    <source>
        <dbReference type="Proteomes" id="UP000316471"/>
    </source>
</evidence>
<reference evidence="2 3" key="1">
    <citation type="journal article" date="2015" name="Stand. Genomic Sci.">
        <title>Genomic Encyclopedia of Bacterial and Archaeal Type Strains, Phase III: the genomes of soil and plant-associated and newly described type strains.</title>
        <authorList>
            <person name="Whitman W.B."/>
            <person name="Woyke T."/>
            <person name="Klenk H.P."/>
            <person name="Zhou Y."/>
            <person name="Lilburn T.G."/>
            <person name="Beck B.J."/>
            <person name="De Vos P."/>
            <person name="Vandamme P."/>
            <person name="Eisen J.A."/>
            <person name="Garrity G."/>
            <person name="Hugenholtz P."/>
            <person name="Kyrpides N.C."/>
        </authorList>
    </citation>
    <scope>NUCLEOTIDE SEQUENCE [LARGE SCALE GENOMIC DNA]</scope>
    <source>
        <strain evidence="2 3">CGMCC 1.10136</strain>
    </source>
</reference>
<sequence length="92" mass="9421">MNNALRHTALTLATASTLLVLVALPAAPTPAQTAPSLRAASSAAAGTLPPTASLGLSAADSASEAPTRVIRKSARHRRQTLVMPFFSFAKRG</sequence>
<evidence type="ECO:0000256" key="1">
    <source>
        <dbReference type="SAM" id="SignalP"/>
    </source>
</evidence>
<dbReference type="EMBL" id="VLKP01000003">
    <property type="protein sequence ID" value="TWI12665.1"/>
    <property type="molecule type" value="Genomic_DNA"/>
</dbReference>
<feature type="signal peptide" evidence="1">
    <location>
        <begin position="1"/>
        <end position="33"/>
    </location>
</feature>
<accession>A0A562LYE4</accession>
<protein>
    <submittedName>
        <fullName evidence="2">Uncharacterized protein</fullName>
    </submittedName>
</protein>
<dbReference type="Proteomes" id="UP000316471">
    <property type="component" value="Unassembled WGS sequence"/>
</dbReference>
<comment type="caution">
    <text evidence="2">The sequence shown here is derived from an EMBL/GenBank/DDBJ whole genome shotgun (WGS) entry which is preliminary data.</text>
</comment>
<keyword evidence="1" id="KW-0732">Signal</keyword>
<keyword evidence="3" id="KW-1185">Reference proteome</keyword>